<keyword evidence="4" id="KW-1185">Reference proteome</keyword>
<keyword evidence="2" id="KW-0560">Oxidoreductase</keyword>
<evidence type="ECO:0000256" key="1">
    <source>
        <dbReference type="ARBA" id="ARBA00022630"/>
    </source>
</evidence>
<dbReference type="PANTHER" id="PTHR48105">
    <property type="entry name" value="THIOREDOXIN REDUCTASE 1-RELATED-RELATED"/>
    <property type="match status" value="1"/>
</dbReference>
<name>A0A2T5B8I3_MYCDI</name>
<accession>A0A2T5B8I3</accession>
<dbReference type="RefSeq" id="WP_108003008.1">
    <property type="nucleotide sequence ID" value="NZ_JBHEEX010000007.1"/>
</dbReference>
<evidence type="ECO:0000313" key="4">
    <source>
        <dbReference type="Proteomes" id="UP000241247"/>
    </source>
</evidence>
<dbReference type="EMBL" id="PZZZ01000004">
    <property type="protein sequence ID" value="PTM95296.1"/>
    <property type="molecule type" value="Genomic_DNA"/>
</dbReference>
<keyword evidence="1" id="KW-0285">Flavoprotein</keyword>
<organism evidence="3 4">
    <name type="scientific">Mycoplana dimorpha</name>
    <dbReference type="NCBI Taxonomy" id="28320"/>
    <lineage>
        <taxon>Bacteria</taxon>
        <taxon>Pseudomonadati</taxon>
        <taxon>Pseudomonadota</taxon>
        <taxon>Alphaproteobacteria</taxon>
        <taxon>Hyphomicrobiales</taxon>
        <taxon>Rhizobiaceae</taxon>
        <taxon>Mycoplana</taxon>
    </lineage>
</organism>
<evidence type="ECO:0000256" key="2">
    <source>
        <dbReference type="ARBA" id="ARBA00023002"/>
    </source>
</evidence>
<comment type="caution">
    <text evidence="3">The sequence shown here is derived from an EMBL/GenBank/DDBJ whole genome shotgun (WGS) entry which is preliminary data.</text>
</comment>
<dbReference type="PRINTS" id="PR00469">
    <property type="entry name" value="PNDRDTASEII"/>
</dbReference>
<reference evidence="3 4" key="1">
    <citation type="submission" date="2018-04" db="EMBL/GenBank/DDBJ databases">
        <title>Genomic Encyclopedia of Type Strains, Phase IV (KMG-IV): sequencing the most valuable type-strain genomes for metagenomic binning, comparative biology and taxonomic classification.</title>
        <authorList>
            <person name="Goeker M."/>
        </authorList>
    </citation>
    <scope>NUCLEOTIDE SEQUENCE [LARGE SCALE GENOMIC DNA]</scope>
    <source>
        <strain evidence="3 4">DSM 7138</strain>
    </source>
</reference>
<dbReference type="InterPro" id="IPR050097">
    <property type="entry name" value="Ferredoxin-NADP_redctase_2"/>
</dbReference>
<dbReference type="OrthoDB" id="9806179at2"/>
<sequence length="226" mass="23802">MPESGDADVLIVGAGPAALFSVFQLGIYGLRCHLVDTLDRPGGQCAVLYPDKPIYDVPGFPEIAGSELTGRLLQQGARFAPLFAFGRTVLEIGCDRAGQWQASLDDGGCIGARHVVLATGLGRFSVTDGGNGPALEPGPAAQWPLRRERGAFSVDPGTLETSQPGLFAIGDACDYPGKVKLILSAFHEAALATQQIRRRIAGGSKPQVEYTTTSRRVRQRLGVAGA</sequence>
<evidence type="ECO:0000313" key="3">
    <source>
        <dbReference type="EMBL" id="PTM95296.1"/>
    </source>
</evidence>
<proteinExistence type="predicted"/>
<protein>
    <submittedName>
        <fullName evidence="3">Thioredoxin reductase (NADPH)</fullName>
    </submittedName>
</protein>
<dbReference type="InterPro" id="IPR036188">
    <property type="entry name" value="FAD/NAD-bd_sf"/>
</dbReference>
<dbReference type="Gene3D" id="3.50.50.60">
    <property type="entry name" value="FAD/NAD(P)-binding domain"/>
    <property type="match status" value="1"/>
</dbReference>
<dbReference type="SUPFAM" id="SSF51905">
    <property type="entry name" value="FAD/NAD(P)-binding domain"/>
    <property type="match status" value="1"/>
</dbReference>
<gene>
    <name evidence="3" type="ORF">C7449_104373</name>
</gene>
<dbReference type="GO" id="GO:0016491">
    <property type="term" value="F:oxidoreductase activity"/>
    <property type="evidence" value="ECO:0007669"/>
    <property type="project" value="UniProtKB-KW"/>
</dbReference>
<dbReference type="Proteomes" id="UP000241247">
    <property type="component" value="Unassembled WGS sequence"/>
</dbReference>
<dbReference type="AlphaFoldDB" id="A0A2T5B8I3"/>